<reference evidence="2 3" key="1">
    <citation type="submission" date="2021-08" db="EMBL/GenBank/DDBJ databases">
        <title>Genomic Architecture of Streptomyces flavotricini NGL1 and Streptomyces erythrochromogenes HMS4 With Differential Plant Beneficial attributes and laccase production capabilities.</title>
        <authorList>
            <person name="Salwan R."/>
            <person name="Kaur R."/>
            <person name="Sharma V."/>
        </authorList>
    </citation>
    <scope>NUCLEOTIDE SEQUENCE [LARGE SCALE GENOMIC DNA]</scope>
    <source>
        <strain evidence="2 3">NGL1</strain>
    </source>
</reference>
<accession>A0ABS8EKJ9</accession>
<organism evidence="2 3">
    <name type="scientific">Streptomyces flavotricini</name>
    <dbReference type="NCBI Taxonomy" id="66888"/>
    <lineage>
        <taxon>Bacteria</taxon>
        <taxon>Bacillati</taxon>
        <taxon>Actinomycetota</taxon>
        <taxon>Actinomycetes</taxon>
        <taxon>Kitasatosporales</taxon>
        <taxon>Streptomycetaceae</taxon>
        <taxon>Streptomyces</taxon>
    </lineage>
</organism>
<protein>
    <submittedName>
        <fullName evidence="2">Uncharacterized protein</fullName>
    </submittedName>
</protein>
<feature type="compositionally biased region" description="Low complexity" evidence="1">
    <location>
        <begin position="163"/>
        <end position="204"/>
    </location>
</feature>
<dbReference type="Proteomes" id="UP001520654">
    <property type="component" value="Unassembled WGS sequence"/>
</dbReference>
<keyword evidence="3" id="KW-1185">Reference proteome</keyword>
<gene>
    <name evidence="2" type="ORF">K7B10_39520</name>
</gene>
<name>A0ABS8EKJ9_9ACTN</name>
<feature type="region of interest" description="Disordered" evidence="1">
    <location>
        <begin position="152"/>
        <end position="211"/>
    </location>
</feature>
<feature type="non-terminal residue" evidence="2">
    <location>
        <position position="1"/>
    </location>
</feature>
<proteinExistence type="predicted"/>
<dbReference type="EMBL" id="JAINUL010000001">
    <property type="protein sequence ID" value="MCC0100739.1"/>
    <property type="molecule type" value="Genomic_DNA"/>
</dbReference>
<sequence>PAPDPYAAAAAPAAAVPAPAAAPDPAPEPVAVSADARAMWGPLTQGLKVPNNLDLSDRAAALEQLGVGAAVNSRLVNMVKDYVGSERETALLVATRAWPLLAARMAGVARSPEGETGLRARLKAGLGDDPAWEQGPPGEFAGRMVGQVLRALTTPPGGPVPDGPRVSATAARSRSTTTPAGAAPGRAAPAEAARPAYRQAAGPAKGSGPRR</sequence>
<comment type="caution">
    <text evidence="2">The sequence shown here is derived from an EMBL/GenBank/DDBJ whole genome shotgun (WGS) entry which is preliminary data.</text>
</comment>
<evidence type="ECO:0000256" key="1">
    <source>
        <dbReference type="SAM" id="MobiDB-lite"/>
    </source>
</evidence>
<evidence type="ECO:0000313" key="3">
    <source>
        <dbReference type="Proteomes" id="UP001520654"/>
    </source>
</evidence>
<evidence type="ECO:0000313" key="2">
    <source>
        <dbReference type="EMBL" id="MCC0100739.1"/>
    </source>
</evidence>